<accession>A0ABS2M5D2</accession>
<evidence type="ECO:0000256" key="1">
    <source>
        <dbReference type="SAM" id="MobiDB-lite"/>
    </source>
</evidence>
<dbReference type="Proteomes" id="UP000732378">
    <property type="component" value="Unassembled WGS sequence"/>
</dbReference>
<evidence type="ECO:0000313" key="2">
    <source>
        <dbReference type="EMBL" id="MBM7506393.1"/>
    </source>
</evidence>
<sequence length="76" mass="7822">MDEQHPAAPDGPHAAEGPHTGVAAVDEVTASIDALHARPVGEHVAVFEAAHDALRRALDSDPDSDPDTGTSAPHED</sequence>
<evidence type="ECO:0000313" key="3">
    <source>
        <dbReference type="Proteomes" id="UP000732378"/>
    </source>
</evidence>
<protein>
    <submittedName>
        <fullName evidence="2">Uncharacterized protein</fullName>
    </submittedName>
</protein>
<dbReference type="EMBL" id="JAFBBZ010000001">
    <property type="protein sequence ID" value="MBM7506393.1"/>
    <property type="molecule type" value="Genomic_DNA"/>
</dbReference>
<organism evidence="2 3">
    <name type="scientific">Nocardioides salarius</name>
    <dbReference type="NCBI Taxonomy" id="374513"/>
    <lineage>
        <taxon>Bacteria</taxon>
        <taxon>Bacillati</taxon>
        <taxon>Actinomycetota</taxon>
        <taxon>Actinomycetes</taxon>
        <taxon>Propionibacteriales</taxon>
        <taxon>Nocardioidaceae</taxon>
        <taxon>Nocardioides</taxon>
    </lineage>
</organism>
<feature type="region of interest" description="Disordered" evidence="1">
    <location>
        <begin position="56"/>
        <end position="76"/>
    </location>
</feature>
<name>A0ABS2M5D2_9ACTN</name>
<keyword evidence="3" id="KW-1185">Reference proteome</keyword>
<reference evidence="2 3" key="1">
    <citation type="submission" date="2021-01" db="EMBL/GenBank/DDBJ databases">
        <title>Sequencing the genomes of 1000 actinobacteria strains.</title>
        <authorList>
            <person name="Klenk H.-P."/>
        </authorList>
    </citation>
    <scope>NUCLEOTIDE SEQUENCE [LARGE SCALE GENOMIC DNA]</scope>
    <source>
        <strain evidence="2 3">DSM 18239</strain>
    </source>
</reference>
<comment type="caution">
    <text evidence="2">The sequence shown here is derived from an EMBL/GenBank/DDBJ whole genome shotgun (WGS) entry which is preliminary data.</text>
</comment>
<proteinExistence type="predicted"/>
<feature type="region of interest" description="Disordered" evidence="1">
    <location>
        <begin position="1"/>
        <end position="21"/>
    </location>
</feature>
<dbReference type="RefSeq" id="WP_193668700.1">
    <property type="nucleotide sequence ID" value="NZ_JACDTV010000006.1"/>
</dbReference>
<gene>
    <name evidence="2" type="ORF">JOE61_000207</name>
</gene>